<sequence>MPRHTQSQVLYYGTILVPVTASLFLLLQAHPHLLDISSYSQASLPGLFASVLLLPIAALLTRAAVLGCADAFLKRGFKGRDLLKPWEATKEIPESAGLPASIVYVGLLFLLIPFRYASNTAPSPPERAGDGAWIGEITGIERFPHHELSLYLSTLLSLLSAIMLGFLDDVFDIRWRLKMPIPILASLPMLVVYFAGGGGTSVVVPSWPPLLRATFGIVVDLGPLYYLFMSLLSTFSVHSINILAGINGLEVGQALIISLSLCLNSALYLDPRAGQAGSFASRELRDRHLFSLSLLLPFSGCCVGLLALNRYPARVFVGDTWCYFAGQVLACAAILGHFSKTLLLFFIPQVFNFLLSCPQLFGLIPCPRHRLPVALPDGSLTPSVAKCTPALAHSAPLTTKAGLSRLILCVLETLRLVHLTRDSVGNIVQTTNLTIICATLVLCGVTPSSISSSRLVSSGQESGPQPDEKSSASVPEVSSRGSDPNEQGRRSKGPRIDEPTLWTLLMLIQLTGSAFAFAVRYWIAKIVFSATC</sequence>
<feature type="transmembrane region" description="Helical" evidence="20">
    <location>
        <begin position="500"/>
        <end position="523"/>
    </location>
</feature>
<keyword evidence="13 20" id="KW-1133">Transmembrane helix</keyword>
<evidence type="ECO:0000256" key="8">
    <source>
        <dbReference type="ARBA" id="ARBA00022679"/>
    </source>
</evidence>
<evidence type="ECO:0000256" key="17">
    <source>
        <dbReference type="ARBA" id="ARBA00044717"/>
    </source>
</evidence>
<evidence type="ECO:0000256" key="6">
    <source>
        <dbReference type="ARBA" id="ARBA00017659"/>
    </source>
</evidence>
<comment type="function">
    <text evidence="17">UDP-N-acetylglucosamine--dolichyl-phosphate N-acetylglucosaminephosphotransferase that operates in the biosynthetic pathway of dolichol-linked oligosaccharides, the glycan precursors employed in protein asparagine (N)-glycosylation. The assembly of dolichol-linked oligosaccharides begins on the cytosolic side of the endoplasmic reticulum membrane and finishes in its lumen. The sequential addition of sugars to dolichol pyrophosphate produces dolichol-linked oligosaccharides containing fourteen sugars, including two GlcNAcs, nine mannoses and three glucoses. Once assembled, the oligosaccharide is transferred from the lipid to nascent proteins by oligosaccharyltransferases. Catalyzes the initial step of dolichol-linked oligosaccharide biosynthesis, transfering GlcNAc-1-P from cytosolic UDP-GlcNAc onto the carrier lipid dolichyl phosphate (P-dolichol), yielding GlcNAc-P-P-dolichol embedded in the cytoplasmic leaflet of the endoplasmic reticulum membrane.</text>
</comment>
<dbReference type="InterPro" id="IPR000715">
    <property type="entry name" value="Glycosyl_transferase_4"/>
</dbReference>
<dbReference type="AlphaFoldDB" id="A0A0P1BF89"/>
<reference evidence="21 22" key="1">
    <citation type="submission" date="2014-09" db="EMBL/GenBank/DDBJ databases">
        <authorList>
            <person name="Magalhaes I.L.F."/>
            <person name="Oliveira U."/>
            <person name="Santos F.R."/>
            <person name="Vidigal T.H.D.A."/>
            <person name="Brescovit A.D."/>
            <person name="Santos A.J."/>
        </authorList>
    </citation>
    <scope>NUCLEOTIDE SEQUENCE [LARGE SCALE GENOMIC DNA]</scope>
</reference>
<evidence type="ECO:0000256" key="9">
    <source>
        <dbReference type="ARBA" id="ARBA00022692"/>
    </source>
</evidence>
<keyword evidence="7" id="KW-0328">Glycosyltransferase</keyword>
<feature type="transmembrane region" description="Helical" evidence="20">
    <location>
        <begin position="224"/>
        <end position="244"/>
    </location>
</feature>
<organism evidence="21 22">
    <name type="scientific">Ceraceosorus bombacis</name>
    <dbReference type="NCBI Taxonomy" id="401625"/>
    <lineage>
        <taxon>Eukaryota</taxon>
        <taxon>Fungi</taxon>
        <taxon>Dikarya</taxon>
        <taxon>Basidiomycota</taxon>
        <taxon>Ustilaginomycotina</taxon>
        <taxon>Exobasidiomycetes</taxon>
        <taxon>Ceraceosorales</taxon>
        <taxon>Ceraceosoraceae</taxon>
        <taxon>Ceraceosorus</taxon>
    </lineage>
</organism>
<evidence type="ECO:0000256" key="20">
    <source>
        <dbReference type="SAM" id="Phobius"/>
    </source>
</evidence>
<feature type="compositionally biased region" description="Basic and acidic residues" evidence="19">
    <location>
        <begin position="486"/>
        <end position="495"/>
    </location>
</feature>
<keyword evidence="9 20" id="KW-0812">Transmembrane</keyword>
<evidence type="ECO:0000313" key="22">
    <source>
        <dbReference type="Proteomes" id="UP000054845"/>
    </source>
</evidence>
<feature type="transmembrane region" description="Helical" evidence="20">
    <location>
        <begin position="251"/>
        <end position="269"/>
    </location>
</feature>
<evidence type="ECO:0000256" key="10">
    <source>
        <dbReference type="ARBA" id="ARBA00022723"/>
    </source>
</evidence>
<comment type="cofactor">
    <cofactor evidence="1">
        <name>Mg(2+)</name>
        <dbReference type="ChEBI" id="CHEBI:18420"/>
    </cofactor>
</comment>
<dbReference type="EMBL" id="CCYA01000247">
    <property type="protein sequence ID" value="CEH14665.1"/>
    <property type="molecule type" value="Genomic_DNA"/>
</dbReference>
<dbReference type="Proteomes" id="UP000054845">
    <property type="component" value="Unassembled WGS sequence"/>
</dbReference>
<dbReference type="STRING" id="401625.A0A0P1BF89"/>
<dbReference type="CDD" id="cd06855">
    <property type="entry name" value="GT_GPT_euk"/>
    <property type="match status" value="1"/>
</dbReference>
<evidence type="ECO:0000256" key="13">
    <source>
        <dbReference type="ARBA" id="ARBA00022989"/>
    </source>
</evidence>
<feature type="transmembrane region" description="Helical" evidence="20">
    <location>
        <begin position="320"/>
        <end position="338"/>
    </location>
</feature>
<evidence type="ECO:0000256" key="19">
    <source>
        <dbReference type="SAM" id="MobiDB-lite"/>
    </source>
</evidence>
<dbReference type="GO" id="GO:0016757">
    <property type="term" value="F:glycosyltransferase activity"/>
    <property type="evidence" value="ECO:0007669"/>
    <property type="project" value="UniProtKB-KW"/>
</dbReference>
<evidence type="ECO:0000256" key="3">
    <source>
        <dbReference type="ARBA" id="ARBA00004922"/>
    </source>
</evidence>
<dbReference type="OrthoDB" id="10262326at2759"/>
<feature type="transmembrane region" description="Helical" evidence="20">
    <location>
        <begin position="47"/>
        <end position="73"/>
    </location>
</feature>
<dbReference type="PANTHER" id="PTHR10571:SF0">
    <property type="entry name" value="UDP-N-ACETYLGLUCOSAMINE--DOLICHYL-PHOSPHATE N-ACETYLGLUCOSAMINEPHOSPHOTRANSFERASE"/>
    <property type="match status" value="1"/>
</dbReference>
<protein>
    <recommendedName>
        <fullName evidence="6">UDP-N-acetylglucosamine--dolichyl-phosphate N-acetylglucosaminephosphotransferase</fullName>
        <ecNumber evidence="5">2.7.8.15</ecNumber>
    </recommendedName>
    <alternativeName>
        <fullName evidence="15">GlcNAc-1-P transferase</fullName>
    </alternativeName>
    <alternativeName>
        <fullName evidence="16">N-acetylglucosamine-1-phosphate transferase</fullName>
    </alternativeName>
</protein>
<dbReference type="Pfam" id="PF00953">
    <property type="entry name" value="Glycos_transf_4"/>
    <property type="match status" value="1"/>
</dbReference>
<comment type="subcellular location">
    <subcellularLocation>
        <location evidence="2">Endoplasmic reticulum membrane</location>
        <topology evidence="2">Multi-pass membrane protein</topology>
    </subcellularLocation>
</comment>
<keyword evidence="12" id="KW-0460">Magnesium</keyword>
<proteinExistence type="inferred from homology"/>
<feature type="transmembrane region" description="Helical" evidence="20">
    <location>
        <begin position="9"/>
        <end position="27"/>
    </location>
</feature>
<dbReference type="GO" id="GO:0005789">
    <property type="term" value="C:endoplasmic reticulum membrane"/>
    <property type="evidence" value="ECO:0007669"/>
    <property type="project" value="UniProtKB-SubCell"/>
</dbReference>
<dbReference type="UniPathway" id="UPA00378"/>
<keyword evidence="22" id="KW-1185">Reference proteome</keyword>
<feature type="transmembrane region" description="Helical" evidence="20">
    <location>
        <begin position="179"/>
        <end position="204"/>
    </location>
</feature>
<evidence type="ECO:0000256" key="4">
    <source>
        <dbReference type="ARBA" id="ARBA00009317"/>
    </source>
</evidence>
<feature type="transmembrane region" description="Helical" evidence="20">
    <location>
        <begin position="148"/>
        <end position="167"/>
    </location>
</feature>
<evidence type="ECO:0000256" key="7">
    <source>
        <dbReference type="ARBA" id="ARBA00022676"/>
    </source>
</evidence>
<evidence type="ECO:0000256" key="18">
    <source>
        <dbReference type="ARBA" id="ARBA00045078"/>
    </source>
</evidence>
<keyword evidence="11" id="KW-0256">Endoplasmic reticulum</keyword>
<evidence type="ECO:0000256" key="1">
    <source>
        <dbReference type="ARBA" id="ARBA00001946"/>
    </source>
</evidence>
<evidence type="ECO:0000256" key="16">
    <source>
        <dbReference type="ARBA" id="ARBA00033238"/>
    </source>
</evidence>
<accession>A0A0P1BF89</accession>
<evidence type="ECO:0000256" key="5">
    <source>
        <dbReference type="ARBA" id="ARBA00013225"/>
    </source>
</evidence>
<evidence type="ECO:0000256" key="15">
    <source>
        <dbReference type="ARBA" id="ARBA00029567"/>
    </source>
</evidence>
<evidence type="ECO:0000256" key="11">
    <source>
        <dbReference type="ARBA" id="ARBA00022824"/>
    </source>
</evidence>
<evidence type="ECO:0000256" key="12">
    <source>
        <dbReference type="ARBA" id="ARBA00022842"/>
    </source>
</evidence>
<comment type="pathway">
    <text evidence="3">Protein modification; protein glycosylation.</text>
</comment>
<evidence type="ECO:0000256" key="2">
    <source>
        <dbReference type="ARBA" id="ARBA00004477"/>
    </source>
</evidence>
<dbReference type="PANTHER" id="PTHR10571">
    <property type="entry name" value="UDP-N-ACETYLGLUCOSAMINE--DOLICHYL-PHOSPHATE N-ACETYLGLUCOSAMINEPHOSPHOTRANSFERASE"/>
    <property type="match status" value="1"/>
</dbReference>
<dbReference type="GO" id="GO:0003975">
    <property type="term" value="F:UDP-N-acetylglucosamine-dolichyl-phosphate N-acetylglucosaminephosphotransferase activity"/>
    <property type="evidence" value="ECO:0007669"/>
    <property type="project" value="UniProtKB-EC"/>
</dbReference>
<dbReference type="GO" id="GO:0006488">
    <property type="term" value="P:dolichol-linked oligosaccharide biosynthetic process"/>
    <property type="evidence" value="ECO:0007669"/>
    <property type="project" value="InterPro"/>
</dbReference>
<keyword evidence="10" id="KW-0479">Metal-binding</keyword>
<keyword evidence="14 20" id="KW-0472">Membrane</keyword>
<comment type="similarity">
    <text evidence="4">Belongs to the glycosyltransferase 4 family.</text>
</comment>
<name>A0A0P1BF89_9BASI</name>
<evidence type="ECO:0000313" key="21">
    <source>
        <dbReference type="EMBL" id="CEH14665.1"/>
    </source>
</evidence>
<keyword evidence="8 21" id="KW-0808">Transferase</keyword>
<feature type="transmembrane region" description="Helical" evidence="20">
    <location>
        <begin position="289"/>
        <end position="308"/>
    </location>
</feature>
<feature type="region of interest" description="Disordered" evidence="19">
    <location>
        <begin position="454"/>
        <end position="495"/>
    </location>
</feature>
<dbReference type="GO" id="GO:0046872">
    <property type="term" value="F:metal ion binding"/>
    <property type="evidence" value="ECO:0007669"/>
    <property type="project" value="UniProtKB-KW"/>
</dbReference>
<dbReference type="InterPro" id="IPR033895">
    <property type="entry name" value="GPT"/>
</dbReference>
<comment type="catalytic activity">
    <reaction evidence="18">
        <text>a di-trans,poly-cis-dolichyl phosphate + UDP-N-acetyl-alpha-D-glucosamine = an N-acetyl-alpha-D-glucosaminyl-diphospho-di-trans,poly-cis-dolichol + UMP</text>
        <dbReference type="Rhea" id="RHEA:13289"/>
        <dbReference type="Rhea" id="RHEA-COMP:19498"/>
        <dbReference type="Rhea" id="RHEA-COMP:19507"/>
        <dbReference type="ChEBI" id="CHEBI:57683"/>
        <dbReference type="ChEBI" id="CHEBI:57705"/>
        <dbReference type="ChEBI" id="CHEBI:57865"/>
        <dbReference type="ChEBI" id="CHEBI:58427"/>
        <dbReference type="EC" id="2.7.8.15"/>
    </reaction>
    <physiologicalReaction direction="left-to-right" evidence="18">
        <dbReference type="Rhea" id="RHEA:13290"/>
    </physiologicalReaction>
</comment>
<evidence type="ECO:0000256" key="14">
    <source>
        <dbReference type="ARBA" id="ARBA00023136"/>
    </source>
</evidence>
<dbReference type="EC" id="2.7.8.15" evidence="5"/>